<dbReference type="PANTHER" id="PTHR45790:SF3">
    <property type="entry name" value="S-ADENOSYL-L-METHIONINE-DEPENDENT UROPORPHYRINOGEN III METHYLTRANSFERASE, CHLOROPLASTIC"/>
    <property type="match status" value="1"/>
</dbReference>
<evidence type="ECO:0000256" key="7">
    <source>
        <dbReference type="ARBA" id="ARBA00025705"/>
    </source>
</evidence>
<keyword evidence="6" id="KW-0627">Porphyrin biosynthesis</keyword>
<proteinExistence type="inferred from homology"/>
<keyword evidence="3 9" id="KW-0489">Methyltransferase</keyword>
<dbReference type="InterPro" id="IPR014776">
    <property type="entry name" value="4pyrrole_Mease_sub2"/>
</dbReference>
<dbReference type="GO" id="GO:0019354">
    <property type="term" value="P:siroheme biosynthetic process"/>
    <property type="evidence" value="ECO:0007669"/>
    <property type="project" value="InterPro"/>
</dbReference>
<evidence type="ECO:0000256" key="2">
    <source>
        <dbReference type="ARBA" id="ARBA00012162"/>
    </source>
</evidence>
<organism evidence="9 10">
    <name type="scientific">Algoriphagus aquimarinus</name>
    <dbReference type="NCBI Taxonomy" id="237018"/>
    <lineage>
        <taxon>Bacteria</taxon>
        <taxon>Pseudomonadati</taxon>
        <taxon>Bacteroidota</taxon>
        <taxon>Cytophagia</taxon>
        <taxon>Cytophagales</taxon>
        <taxon>Cyclobacteriaceae</taxon>
        <taxon>Algoriphagus</taxon>
    </lineage>
</organism>
<dbReference type="GO" id="GO:0032259">
    <property type="term" value="P:methylation"/>
    <property type="evidence" value="ECO:0007669"/>
    <property type="project" value="UniProtKB-KW"/>
</dbReference>
<evidence type="ECO:0000256" key="5">
    <source>
        <dbReference type="ARBA" id="ARBA00022691"/>
    </source>
</evidence>
<accession>A0A1I0VRX4</accession>
<dbReference type="InterPro" id="IPR006366">
    <property type="entry name" value="CobA/CysG_C"/>
</dbReference>
<evidence type="ECO:0000313" key="9">
    <source>
        <dbReference type="EMBL" id="SFA79149.1"/>
    </source>
</evidence>
<dbReference type="Gene3D" id="3.40.1010.10">
    <property type="entry name" value="Cobalt-precorrin-4 Transmethylase, Domain 1"/>
    <property type="match status" value="1"/>
</dbReference>
<keyword evidence="5" id="KW-0949">S-adenosyl-L-methionine</keyword>
<dbReference type="InterPro" id="IPR050161">
    <property type="entry name" value="Siro_Cobalamin_biosynth"/>
</dbReference>
<dbReference type="EMBL" id="FOKK01000001">
    <property type="protein sequence ID" value="SFA79149.1"/>
    <property type="molecule type" value="Genomic_DNA"/>
</dbReference>
<evidence type="ECO:0000256" key="4">
    <source>
        <dbReference type="ARBA" id="ARBA00022679"/>
    </source>
</evidence>
<dbReference type="InterPro" id="IPR000878">
    <property type="entry name" value="4pyrrol_Mease"/>
</dbReference>
<dbReference type="EC" id="2.1.1.107" evidence="2"/>
<dbReference type="Pfam" id="PF00590">
    <property type="entry name" value="TP_methylase"/>
    <property type="match status" value="1"/>
</dbReference>
<comment type="similarity">
    <text evidence="1">Belongs to the precorrin methyltransferase family.</text>
</comment>
<evidence type="ECO:0000256" key="6">
    <source>
        <dbReference type="ARBA" id="ARBA00023244"/>
    </source>
</evidence>
<sequence>MTTITGKYPKVTLLGAGPGDPELLTLKAVKALNDADVVLYDSLVNEEVLKHANRALLVFVGKRKGNHSHTQDEINEMIVNYAKEFGHVVRVKGGDPFVFGRGKEEEIYAQECGIETEIIPGISSSVAVPASVGIPVTARGVAESFWVITGTTSDRELSKDLSLAAQSSATVIILMGMSKLAEIAEIYKSVGKADLPVAIIQDGTKSEQKEVVGTIENILEISQKQGIGAPAVIVIGEVVHLAKGRTAVKEDWVLEDEFIFQNLNTLPFIN</sequence>
<dbReference type="STRING" id="237018.SAMN04489723_101345"/>
<dbReference type="InterPro" id="IPR014777">
    <property type="entry name" value="4pyrrole_Mease_sub1"/>
</dbReference>
<dbReference type="Proteomes" id="UP000198790">
    <property type="component" value="Unassembled WGS sequence"/>
</dbReference>
<evidence type="ECO:0000256" key="3">
    <source>
        <dbReference type="ARBA" id="ARBA00022603"/>
    </source>
</evidence>
<evidence type="ECO:0000313" key="10">
    <source>
        <dbReference type="Proteomes" id="UP000198790"/>
    </source>
</evidence>
<dbReference type="NCBIfam" id="NF004790">
    <property type="entry name" value="PRK06136.1"/>
    <property type="match status" value="1"/>
</dbReference>
<dbReference type="PROSITE" id="PS00839">
    <property type="entry name" value="SUMT_1"/>
    <property type="match status" value="1"/>
</dbReference>
<dbReference type="GO" id="GO:0004851">
    <property type="term" value="F:uroporphyrin-III C-methyltransferase activity"/>
    <property type="evidence" value="ECO:0007669"/>
    <property type="project" value="UniProtKB-EC"/>
</dbReference>
<evidence type="ECO:0000259" key="8">
    <source>
        <dbReference type="Pfam" id="PF00590"/>
    </source>
</evidence>
<dbReference type="PANTHER" id="PTHR45790">
    <property type="entry name" value="SIROHEME SYNTHASE-RELATED"/>
    <property type="match status" value="1"/>
</dbReference>
<dbReference type="OrthoDB" id="9815856at2"/>
<dbReference type="InterPro" id="IPR003043">
    <property type="entry name" value="Uropor_MeTrfase_CS"/>
</dbReference>
<dbReference type="CDD" id="cd11642">
    <property type="entry name" value="SUMT"/>
    <property type="match status" value="1"/>
</dbReference>
<dbReference type="Gene3D" id="3.30.950.10">
    <property type="entry name" value="Methyltransferase, Cobalt-precorrin-4 Transmethylase, Domain 2"/>
    <property type="match status" value="1"/>
</dbReference>
<dbReference type="FunFam" id="3.40.1010.10:FF:000001">
    <property type="entry name" value="Siroheme synthase"/>
    <property type="match status" value="1"/>
</dbReference>
<dbReference type="RefSeq" id="WP_092894439.1">
    <property type="nucleotide sequence ID" value="NZ_FOKK01000001.1"/>
</dbReference>
<reference evidence="9 10" key="1">
    <citation type="submission" date="2016-10" db="EMBL/GenBank/DDBJ databases">
        <authorList>
            <person name="de Groot N.N."/>
        </authorList>
    </citation>
    <scope>NUCLEOTIDE SEQUENCE [LARGE SCALE GENOMIC DNA]</scope>
    <source>
        <strain evidence="9 10">DSM 23399</strain>
    </source>
</reference>
<dbReference type="AlphaFoldDB" id="A0A1I0VRX4"/>
<keyword evidence="4 9" id="KW-0808">Transferase</keyword>
<evidence type="ECO:0000256" key="1">
    <source>
        <dbReference type="ARBA" id="ARBA00005879"/>
    </source>
</evidence>
<gene>
    <name evidence="9" type="ORF">SAMN04489723_101345</name>
</gene>
<dbReference type="NCBIfam" id="TIGR01469">
    <property type="entry name" value="cobA_cysG_Cterm"/>
    <property type="match status" value="1"/>
</dbReference>
<dbReference type="InterPro" id="IPR035996">
    <property type="entry name" value="4pyrrol_Methylase_sf"/>
</dbReference>
<comment type="pathway">
    <text evidence="7">Porphyrin-containing compound metabolism; siroheme biosynthesis; precorrin-2 from uroporphyrinogen III: step 1/1.</text>
</comment>
<feature type="domain" description="Tetrapyrrole methylase" evidence="8">
    <location>
        <begin position="10"/>
        <end position="218"/>
    </location>
</feature>
<dbReference type="SUPFAM" id="SSF53790">
    <property type="entry name" value="Tetrapyrrole methylase"/>
    <property type="match status" value="1"/>
</dbReference>
<name>A0A1I0VRX4_9BACT</name>
<keyword evidence="10" id="KW-1185">Reference proteome</keyword>
<protein>
    <recommendedName>
        <fullName evidence="2">uroporphyrinogen-III C-methyltransferase</fullName>
        <ecNumber evidence="2">2.1.1.107</ecNumber>
    </recommendedName>
</protein>